<name>A0ABV0KS16_9CYAN</name>
<dbReference type="RefSeq" id="WP_190448860.1">
    <property type="nucleotide sequence ID" value="NZ_JAMPLM010000050.1"/>
</dbReference>
<dbReference type="Proteomes" id="UP001476950">
    <property type="component" value="Unassembled WGS sequence"/>
</dbReference>
<dbReference type="EMBL" id="JAMPLM010000050">
    <property type="protein sequence ID" value="MEP1062005.1"/>
    <property type="molecule type" value="Genomic_DNA"/>
</dbReference>
<keyword evidence="2" id="KW-1185">Reference proteome</keyword>
<evidence type="ECO:0000313" key="1">
    <source>
        <dbReference type="EMBL" id="MEP1062005.1"/>
    </source>
</evidence>
<organism evidence="1 2">
    <name type="scientific">Stenomitos frigidus AS-A4</name>
    <dbReference type="NCBI Taxonomy" id="2933935"/>
    <lineage>
        <taxon>Bacteria</taxon>
        <taxon>Bacillati</taxon>
        <taxon>Cyanobacteriota</taxon>
        <taxon>Cyanophyceae</taxon>
        <taxon>Leptolyngbyales</taxon>
        <taxon>Leptolyngbyaceae</taxon>
        <taxon>Stenomitos</taxon>
    </lineage>
</organism>
<sequence>MGVKALHRKVFSVRLKTGLILLVSCYLATSQRQKRHPRLCLGAHRNENLGVADYHRSEQARVQALLGALTEEWVSSNELAGNDAKTEASQWGLYFFERLCPEADWQVSFLPSCPKPLPYRSWRWQP</sequence>
<reference evidence="1 2" key="1">
    <citation type="submission" date="2022-04" db="EMBL/GenBank/DDBJ databases">
        <title>Positive selection, recombination, and allopatry shape intraspecific diversity of widespread and dominant cyanobacteria.</title>
        <authorList>
            <person name="Wei J."/>
            <person name="Shu W."/>
            <person name="Hu C."/>
        </authorList>
    </citation>
    <scope>NUCLEOTIDE SEQUENCE [LARGE SCALE GENOMIC DNA]</scope>
    <source>
        <strain evidence="1 2">AS-A4</strain>
    </source>
</reference>
<comment type="caution">
    <text evidence="1">The sequence shown here is derived from an EMBL/GenBank/DDBJ whole genome shotgun (WGS) entry which is preliminary data.</text>
</comment>
<gene>
    <name evidence="1" type="ORF">NDI38_26890</name>
</gene>
<proteinExistence type="predicted"/>
<accession>A0ABV0KS16</accession>
<evidence type="ECO:0000313" key="2">
    <source>
        <dbReference type="Proteomes" id="UP001476950"/>
    </source>
</evidence>
<protein>
    <submittedName>
        <fullName evidence="1">Uncharacterized protein</fullName>
    </submittedName>
</protein>